<keyword evidence="3" id="KW-1185">Reference proteome</keyword>
<keyword evidence="1" id="KW-0732">Signal</keyword>
<dbReference type="EMBL" id="JACHMI010000001">
    <property type="protein sequence ID" value="MBB6548690.1"/>
    <property type="molecule type" value="Genomic_DNA"/>
</dbReference>
<proteinExistence type="predicted"/>
<feature type="chain" id="PRO_5039369142" evidence="1">
    <location>
        <begin position="24"/>
        <end position="48"/>
    </location>
</feature>
<dbReference type="Proteomes" id="UP000565579">
    <property type="component" value="Unassembled WGS sequence"/>
</dbReference>
<organism evidence="2 3">
    <name type="scientific">Nonomuraea rubra</name>
    <dbReference type="NCBI Taxonomy" id="46180"/>
    <lineage>
        <taxon>Bacteria</taxon>
        <taxon>Bacillati</taxon>
        <taxon>Actinomycetota</taxon>
        <taxon>Actinomycetes</taxon>
        <taxon>Streptosporangiales</taxon>
        <taxon>Streptosporangiaceae</taxon>
        <taxon>Nonomuraea</taxon>
    </lineage>
</organism>
<comment type="caution">
    <text evidence="2">The sequence shown here is derived from an EMBL/GenBank/DDBJ whole genome shotgun (WGS) entry which is preliminary data.</text>
</comment>
<dbReference type="AlphaFoldDB" id="A0A7X0NSC2"/>
<evidence type="ECO:0000313" key="3">
    <source>
        <dbReference type="Proteomes" id="UP000565579"/>
    </source>
</evidence>
<dbReference type="RefSeq" id="WP_185103138.1">
    <property type="nucleotide sequence ID" value="NZ_BAAAXY010000091.1"/>
</dbReference>
<evidence type="ECO:0000313" key="2">
    <source>
        <dbReference type="EMBL" id="MBB6548690.1"/>
    </source>
</evidence>
<gene>
    <name evidence="2" type="ORF">HD593_003485</name>
</gene>
<accession>A0A7X0NSC2</accession>
<protein>
    <submittedName>
        <fullName evidence="2">Uncharacterized protein</fullName>
    </submittedName>
</protein>
<evidence type="ECO:0000256" key="1">
    <source>
        <dbReference type="SAM" id="SignalP"/>
    </source>
</evidence>
<sequence>MKVRVLAAIAALALAGGAPPLHLDSLGSGGPPLVNVETMVQHVNLLTS</sequence>
<reference evidence="2 3" key="1">
    <citation type="submission" date="2020-08" db="EMBL/GenBank/DDBJ databases">
        <title>Sequencing the genomes of 1000 actinobacteria strains.</title>
        <authorList>
            <person name="Klenk H.-P."/>
        </authorList>
    </citation>
    <scope>NUCLEOTIDE SEQUENCE [LARGE SCALE GENOMIC DNA]</scope>
    <source>
        <strain evidence="2 3">DSM 43768</strain>
    </source>
</reference>
<feature type="signal peptide" evidence="1">
    <location>
        <begin position="1"/>
        <end position="23"/>
    </location>
</feature>
<name>A0A7X0NSC2_9ACTN</name>